<evidence type="ECO:0000256" key="2">
    <source>
        <dbReference type="ARBA" id="ARBA00022692"/>
    </source>
</evidence>
<accession>A0A5P1FQF4</accession>
<feature type="compositionally biased region" description="Acidic residues" evidence="7">
    <location>
        <begin position="104"/>
        <end position="119"/>
    </location>
</feature>
<dbReference type="EMBL" id="CM007381">
    <property type="protein sequence ID" value="ONK78900.1"/>
    <property type="molecule type" value="Genomic_DNA"/>
</dbReference>
<evidence type="ECO:0000256" key="7">
    <source>
        <dbReference type="SAM" id="MobiDB-lite"/>
    </source>
</evidence>
<feature type="compositionally biased region" description="Basic and acidic residues" evidence="7">
    <location>
        <begin position="426"/>
        <end position="450"/>
    </location>
</feature>
<dbReference type="InterPro" id="IPR044647">
    <property type="entry name" value="RTNLB17/18/21"/>
</dbReference>
<feature type="transmembrane region" description="Helical" evidence="6">
    <location>
        <begin position="337"/>
        <end position="358"/>
    </location>
</feature>
<keyword evidence="3 6" id="KW-0256">Endoplasmic reticulum</keyword>
<feature type="transmembrane region" description="Helical" evidence="6">
    <location>
        <begin position="379"/>
        <end position="405"/>
    </location>
</feature>
<evidence type="ECO:0000256" key="6">
    <source>
        <dbReference type="RuleBase" id="RU363132"/>
    </source>
</evidence>
<evidence type="ECO:0000256" key="3">
    <source>
        <dbReference type="ARBA" id="ARBA00022824"/>
    </source>
</evidence>
<dbReference type="Pfam" id="PF02453">
    <property type="entry name" value="Reticulon"/>
    <property type="match status" value="1"/>
</dbReference>
<dbReference type="OMA" id="VVAFRYY"/>
<reference evidence="10" key="1">
    <citation type="journal article" date="2017" name="Nat. Commun.">
        <title>The asparagus genome sheds light on the origin and evolution of a young Y chromosome.</title>
        <authorList>
            <person name="Harkess A."/>
            <person name="Zhou J."/>
            <person name="Xu C."/>
            <person name="Bowers J.E."/>
            <person name="Van der Hulst R."/>
            <person name="Ayyampalayam S."/>
            <person name="Mercati F."/>
            <person name="Riccardi P."/>
            <person name="McKain M.R."/>
            <person name="Kakrana A."/>
            <person name="Tang H."/>
            <person name="Ray J."/>
            <person name="Groenendijk J."/>
            <person name="Arikit S."/>
            <person name="Mathioni S.M."/>
            <person name="Nakano M."/>
            <person name="Shan H."/>
            <person name="Telgmann-Rauber A."/>
            <person name="Kanno A."/>
            <person name="Yue Z."/>
            <person name="Chen H."/>
            <person name="Li W."/>
            <person name="Chen Y."/>
            <person name="Xu X."/>
            <person name="Zhang Y."/>
            <person name="Luo S."/>
            <person name="Chen H."/>
            <person name="Gao J."/>
            <person name="Mao Z."/>
            <person name="Pires J.C."/>
            <person name="Luo M."/>
            <person name="Kudrna D."/>
            <person name="Wing R.A."/>
            <person name="Meyers B.C."/>
            <person name="Yi K."/>
            <person name="Kong H."/>
            <person name="Lavrijsen P."/>
            <person name="Sunseri F."/>
            <person name="Falavigna A."/>
            <person name="Ye Y."/>
            <person name="Leebens-Mack J.H."/>
            <person name="Chen G."/>
        </authorList>
    </citation>
    <scope>NUCLEOTIDE SEQUENCE [LARGE SCALE GENOMIC DNA]</scope>
    <source>
        <strain evidence="10">cv. DH0086</strain>
    </source>
</reference>
<dbReference type="Proteomes" id="UP000243459">
    <property type="component" value="Chromosome 1"/>
</dbReference>
<dbReference type="InterPro" id="IPR003388">
    <property type="entry name" value="Reticulon"/>
</dbReference>
<feature type="transmembrane region" description="Helical" evidence="6">
    <location>
        <begin position="215"/>
        <end position="234"/>
    </location>
</feature>
<feature type="compositionally biased region" description="Basic residues" evidence="7">
    <location>
        <begin position="1"/>
        <end position="10"/>
    </location>
</feature>
<keyword evidence="2 6" id="KW-0812">Transmembrane</keyword>
<proteinExistence type="predicted"/>
<keyword evidence="5 6" id="KW-0472">Membrane</keyword>
<protein>
    <recommendedName>
        <fullName evidence="6">Reticulon-like protein</fullName>
    </recommendedName>
</protein>
<feature type="region of interest" description="Disordered" evidence="7">
    <location>
        <begin position="1"/>
        <end position="121"/>
    </location>
</feature>
<feature type="compositionally biased region" description="Basic and acidic residues" evidence="7">
    <location>
        <begin position="471"/>
        <end position="482"/>
    </location>
</feature>
<evidence type="ECO:0000313" key="10">
    <source>
        <dbReference type="Proteomes" id="UP000243459"/>
    </source>
</evidence>
<dbReference type="PROSITE" id="PS50845">
    <property type="entry name" value="RETICULON"/>
    <property type="match status" value="1"/>
</dbReference>
<dbReference type="Gramene" id="ONK78900">
    <property type="protein sequence ID" value="ONK78900"/>
    <property type="gene ID" value="A4U43_C01F800"/>
</dbReference>
<name>A0A5P1FQF4_ASPOF</name>
<dbReference type="AlphaFoldDB" id="A0A5P1FQF4"/>
<feature type="compositionally biased region" description="Polar residues" evidence="7">
    <location>
        <begin position="456"/>
        <end position="469"/>
    </location>
</feature>
<evidence type="ECO:0000256" key="4">
    <source>
        <dbReference type="ARBA" id="ARBA00022989"/>
    </source>
</evidence>
<sequence>MQPGAKRRARSNNGGSVWENRMKMDQVKGGVRVFSGGNGSNAGEEGVQVHRRLRRNQSEGSNGNSGSVEGKKRRNWKPPEPADSIQLRKSKSELSNSSKVGSNGEDEEEEDDDDEIEIEGEVKGFDDKEIDLPVEKSKPKMVVEVGEEKRVSQVNEIPIAPEIGMKENPEMDLKEMEPDPLKPQPIEVEEEMLEIGSETQNRMQNIVDLVMWRDISRSAFVFGLGTFILLSSSYTKDIDFSLLSAISYLGLVYLALVFLYNSILRRGDVEFEERCLIGEEEAAWALRFLLPYINEVLIKIKALFSGDPSTTMKMAVLLFVMARCGSSITAWTLAKLVFFGIFTIPKIFSSYSLQLAKYGKFWMERFEDGWESCTHKKAVAAAVFVLIWNISSTVARIWAVFMLVVAVKFYQQCAAEWSSTAVNDEQQQHEEQGGRDEIVAQRAKRQEDSKAVGPSKSPSTSLLHRQQGNGPKREATKVKRWT</sequence>
<keyword evidence="10" id="KW-1185">Reference proteome</keyword>
<keyword evidence="4 6" id="KW-1133">Transmembrane helix</keyword>
<feature type="domain" description="Reticulon" evidence="8">
    <location>
        <begin position="206"/>
        <end position="358"/>
    </location>
</feature>
<evidence type="ECO:0000256" key="1">
    <source>
        <dbReference type="ARBA" id="ARBA00004477"/>
    </source>
</evidence>
<dbReference type="PANTHER" id="PTHR46626:SF1">
    <property type="entry name" value="RETICULON-LIKE PROTEIN B21"/>
    <property type="match status" value="1"/>
</dbReference>
<gene>
    <name evidence="9" type="ORF">A4U43_C01F800</name>
</gene>
<evidence type="ECO:0000256" key="5">
    <source>
        <dbReference type="ARBA" id="ARBA00023136"/>
    </source>
</evidence>
<feature type="transmembrane region" description="Helical" evidence="6">
    <location>
        <begin position="240"/>
        <end position="260"/>
    </location>
</feature>
<organism evidence="9 10">
    <name type="scientific">Asparagus officinalis</name>
    <name type="common">Garden asparagus</name>
    <dbReference type="NCBI Taxonomy" id="4686"/>
    <lineage>
        <taxon>Eukaryota</taxon>
        <taxon>Viridiplantae</taxon>
        <taxon>Streptophyta</taxon>
        <taxon>Embryophyta</taxon>
        <taxon>Tracheophyta</taxon>
        <taxon>Spermatophyta</taxon>
        <taxon>Magnoliopsida</taxon>
        <taxon>Liliopsida</taxon>
        <taxon>Asparagales</taxon>
        <taxon>Asparagaceae</taxon>
        <taxon>Asparagoideae</taxon>
        <taxon>Asparagus</taxon>
    </lineage>
</organism>
<feature type="region of interest" description="Disordered" evidence="7">
    <location>
        <begin position="424"/>
        <end position="482"/>
    </location>
</feature>
<comment type="subcellular location">
    <subcellularLocation>
        <location evidence="1 6">Endoplasmic reticulum membrane</location>
        <topology evidence="1 6">Multi-pass membrane protein</topology>
    </subcellularLocation>
</comment>
<dbReference type="GO" id="GO:0005789">
    <property type="term" value="C:endoplasmic reticulum membrane"/>
    <property type="evidence" value="ECO:0007669"/>
    <property type="project" value="UniProtKB-SubCell"/>
</dbReference>
<feature type="compositionally biased region" description="Low complexity" evidence="7">
    <location>
        <begin position="58"/>
        <end position="68"/>
    </location>
</feature>
<evidence type="ECO:0000313" key="9">
    <source>
        <dbReference type="EMBL" id="ONK78900.1"/>
    </source>
</evidence>
<evidence type="ECO:0000259" key="8">
    <source>
        <dbReference type="PROSITE" id="PS50845"/>
    </source>
</evidence>
<dbReference type="PANTHER" id="PTHR46626">
    <property type="entry name" value="RETICULON-LIKE PROTEIN B17"/>
    <property type="match status" value="1"/>
</dbReference>